<feature type="coiled-coil region" evidence="1">
    <location>
        <begin position="129"/>
        <end position="156"/>
    </location>
</feature>
<keyword evidence="5" id="KW-1185">Reference proteome</keyword>
<dbReference type="PANTHER" id="PTHR21074:SF0">
    <property type="entry name" value="IQ AND UBIQUITIN-LIKE DOMAIN-CONTAINING PROTEIN"/>
    <property type="match status" value="1"/>
</dbReference>
<dbReference type="GeneID" id="6754038"/>
<dbReference type="GO" id="GO:0031514">
    <property type="term" value="C:motile cilium"/>
    <property type="evidence" value="ECO:0000318"/>
    <property type="project" value="GO_Central"/>
</dbReference>
<dbReference type="Pfam" id="PF25805">
    <property type="entry name" value="IQUB"/>
    <property type="match status" value="1"/>
</dbReference>
<accession>B3RXX4</accession>
<proteinExistence type="predicted"/>
<dbReference type="KEGG" id="tad:TRIADDRAFT_25964"/>
<dbReference type="STRING" id="10228.B3RXX4"/>
<evidence type="ECO:0000259" key="3">
    <source>
        <dbReference type="Pfam" id="PF25805"/>
    </source>
</evidence>
<evidence type="ECO:0000256" key="1">
    <source>
        <dbReference type="SAM" id="Coils"/>
    </source>
</evidence>
<dbReference type="CTD" id="6754038"/>
<organism evidence="4 5">
    <name type="scientific">Trichoplax adhaerens</name>
    <name type="common">Trichoplax reptans</name>
    <dbReference type="NCBI Taxonomy" id="10228"/>
    <lineage>
        <taxon>Eukaryota</taxon>
        <taxon>Metazoa</taxon>
        <taxon>Placozoa</taxon>
        <taxon>Uniplacotomia</taxon>
        <taxon>Trichoplacea</taxon>
        <taxon>Trichoplacidae</taxon>
        <taxon>Trichoplax</taxon>
    </lineage>
</organism>
<evidence type="ECO:0000256" key="2">
    <source>
        <dbReference type="SAM" id="MobiDB-lite"/>
    </source>
</evidence>
<dbReference type="Proteomes" id="UP000009022">
    <property type="component" value="Unassembled WGS sequence"/>
</dbReference>
<dbReference type="FunCoup" id="B3RXX4">
    <property type="interactions" value="84"/>
</dbReference>
<reference evidence="4 5" key="1">
    <citation type="journal article" date="2008" name="Nature">
        <title>The Trichoplax genome and the nature of placozoans.</title>
        <authorList>
            <person name="Srivastava M."/>
            <person name="Begovic E."/>
            <person name="Chapman J."/>
            <person name="Putnam N.H."/>
            <person name="Hellsten U."/>
            <person name="Kawashima T."/>
            <person name="Kuo A."/>
            <person name="Mitros T."/>
            <person name="Salamov A."/>
            <person name="Carpenter M.L."/>
            <person name="Signorovitch A.Y."/>
            <person name="Moreno M.A."/>
            <person name="Kamm K."/>
            <person name="Grimwood J."/>
            <person name="Schmutz J."/>
            <person name="Shapiro H."/>
            <person name="Grigoriev I.V."/>
            <person name="Buss L.W."/>
            <person name="Schierwater B."/>
            <person name="Dellaporta S.L."/>
            <person name="Rokhsar D.S."/>
        </authorList>
    </citation>
    <scope>NUCLEOTIDE SEQUENCE [LARGE SCALE GENOMIC DNA]</scope>
    <source>
        <strain evidence="4 5">Grell-BS-1999</strain>
    </source>
</reference>
<feature type="domain" description="IQ motif and ubiquitin-like" evidence="3">
    <location>
        <begin position="220"/>
        <end position="355"/>
    </location>
</feature>
<evidence type="ECO:0000313" key="5">
    <source>
        <dbReference type="Proteomes" id="UP000009022"/>
    </source>
</evidence>
<dbReference type="OrthoDB" id="10265862at2759"/>
<feature type="region of interest" description="Disordered" evidence="2">
    <location>
        <begin position="549"/>
        <end position="570"/>
    </location>
</feature>
<dbReference type="InParanoid" id="B3RXX4"/>
<dbReference type="OMA" id="TFAQKER"/>
<dbReference type="RefSeq" id="XP_002112393.1">
    <property type="nucleotide sequence ID" value="XM_002112357.1"/>
</dbReference>
<dbReference type="InterPro" id="IPR057887">
    <property type="entry name" value="IQUB_helical"/>
</dbReference>
<dbReference type="eggNOG" id="ENOG502QRQT">
    <property type="taxonomic scope" value="Eukaryota"/>
</dbReference>
<dbReference type="InterPro" id="IPR037695">
    <property type="entry name" value="IQUB"/>
</dbReference>
<dbReference type="PhylomeDB" id="B3RXX4"/>
<dbReference type="GO" id="GO:0001669">
    <property type="term" value="C:acrosomal vesicle"/>
    <property type="evidence" value="ECO:0000318"/>
    <property type="project" value="GO_Central"/>
</dbReference>
<keyword evidence="1" id="KW-0175">Coiled coil</keyword>
<feature type="non-terminal residue" evidence="4">
    <location>
        <position position="1"/>
    </location>
</feature>
<dbReference type="EMBL" id="DS985245">
    <property type="protein sequence ID" value="EDV24503.1"/>
    <property type="molecule type" value="Genomic_DNA"/>
</dbReference>
<protein>
    <recommendedName>
        <fullName evidence="3">IQ motif and ubiquitin-like domain-containing protein</fullName>
    </recommendedName>
</protein>
<dbReference type="AlphaFoldDB" id="B3RXX4"/>
<dbReference type="GO" id="GO:0030317">
    <property type="term" value="P:flagellated sperm motility"/>
    <property type="evidence" value="ECO:0000318"/>
    <property type="project" value="GO_Central"/>
</dbReference>
<sequence>VKVHIQKCANCKPYLGGYRSRKTGKEYHHASMQTRPKPIKDNGIVKYHRETQTVKSKNKFQQSTNDTATQMTTGGTYVANLTDKLIAPGKYLEADVYLENRLRKIITLQSYIRRWLAKNYVNMIRAQRDTRLEWERQEIERKKSEKEERIQRELQRRTNPRTKEDFDLLYCALEKWRQEEMSIINKNKTGAQRKAALAALLEQETHLIASIDQHKIIAEQNNRERNTRKFLDKAADAKRWISVDGKVTEMDTAYTIRAKQLRDLYTSIVMKYLTQEERLDVLMTLKHTVKEHDCKLTREIVELTDREADLLTRGVKEENLEGLRKRICTLFLEYVKNPEFNPEAARLLKVPTDSALLPNSIAFCPSCNQYKPSTEFVLTSNSRSVGKCRSCQKLDNDARMRQDLSLYRKMLRKIRQIEEVSDPLARIVFLLQESDLRYLVENIWNSKSALSSESDLYDMILTRWDKQQEWSPWNCILLSYDEAEAHLKLDSISESYSAPFIQKIHYKHVLARNHFSNLPKMAKSFSKKTVSKQSSRIVPKALPTIYPKSKKDKSISENTTLSGSSEVDVN</sequence>
<name>B3RXX4_TRIAD</name>
<dbReference type="HOGENOM" id="CLU_014415_2_0_1"/>
<gene>
    <name evidence="4" type="ORF">TRIADDRAFT_25964</name>
</gene>
<dbReference type="PANTHER" id="PTHR21074">
    <property type="entry name" value="IQ AND UBIQUITIN-LIKE DOMAIN-CONTAINING PROTEIN"/>
    <property type="match status" value="1"/>
</dbReference>
<evidence type="ECO:0000313" key="4">
    <source>
        <dbReference type="EMBL" id="EDV24503.1"/>
    </source>
</evidence>
<feature type="compositionally biased region" description="Polar residues" evidence="2">
    <location>
        <begin position="556"/>
        <end position="570"/>
    </location>
</feature>
<dbReference type="GO" id="GO:0060271">
    <property type="term" value="P:cilium assembly"/>
    <property type="evidence" value="ECO:0000318"/>
    <property type="project" value="GO_Central"/>
</dbReference>